<dbReference type="AlphaFoldDB" id="A0AAW0R8F0"/>
<name>A0AAW0R8F0_9PEZI</name>
<feature type="chain" id="PRO_5043631713" description="Infection structure specific protein" evidence="1">
    <location>
        <begin position="21"/>
        <end position="203"/>
    </location>
</feature>
<proteinExistence type="predicted"/>
<reference evidence="2 3" key="1">
    <citation type="submission" date="2023-01" db="EMBL/GenBank/DDBJ databases">
        <title>Analysis of 21 Apiospora genomes using comparative genomics revels a genus with tremendous synthesis potential of carbohydrate active enzymes and secondary metabolites.</title>
        <authorList>
            <person name="Sorensen T."/>
        </authorList>
    </citation>
    <scope>NUCLEOTIDE SEQUENCE [LARGE SCALE GENOMIC DNA]</scope>
    <source>
        <strain evidence="2 3">CBS 117206</strain>
    </source>
</reference>
<evidence type="ECO:0000256" key="1">
    <source>
        <dbReference type="SAM" id="SignalP"/>
    </source>
</evidence>
<feature type="signal peptide" evidence="1">
    <location>
        <begin position="1"/>
        <end position="20"/>
    </location>
</feature>
<evidence type="ECO:0008006" key="4">
    <source>
        <dbReference type="Google" id="ProtNLM"/>
    </source>
</evidence>
<keyword evidence="1" id="KW-0732">Signal</keyword>
<evidence type="ECO:0000313" key="2">
    <source>
        <dbReference type="EMBL" id="KAK8130080.1"/>
    </source>
</evidence>
<evidence type="ECO:0000313" key="3">
    <source>
        <dbReference type="Proteomes" id="UP001392437"/>
    </source>
</evidence>
<organism evidence="2 3">
    <name type="scientific">Apiospora kogelbergensis</name>
    <dbReference type="NCBI Taxonomy" id="1337665"/>
    <lineage>
        <taxon>Eukaryota</taxon>
        <taxon>Fungi</taxon>
        <taxon>Dikarya</taxon>
        <taxon>Ascomycota</taxon>
        <taxon>Pezizomycotina</taxon>
        <taxon>Sordariomycetes</taxon>
        <taxon>Xylariomycetidae</taxon>
        <taxon>Amphisphaeriales</taxon>
        <taxon>Apiosporaceae</taxon>
        <taxon>Apiospora</taxon>
    </lineage>
</organism>
<gene>
    <name evidence="2" type="ORF">PG999_002460</name>
</gene>
<comment type="caution">
    <text evidence="2">The sequence shown here is derived from an EMBL/GenBank/DDBJ whole genome shotgun (WGS) entry which is preliminary data.</text>
</comment>
<dbReference type="EMBL" id="JAQQWP010000002">
    <property type="protein sequence ID" value="KAK8130080.1"/>
    <property type="molecule type" value="Genomic_DNA"/>
</dbReference>
<keyword evidence="3" id="KW-1185">Reference proteome</keyword>
<dbReference type="Proteomes" id="UP001392437">
    <property type="component" value="Unassembled WGS sequence"/>
</dbReference>
<protein>
    <recommendedName>
        <fullName evidence="4">Infection structure specific protein</fullName>
    </recommendedName>
</protein>
<accession>A0AAW0R8F0</accession>
<sequence>MHFRQTTTLFLAAILNHAAAQDCKRDEPVPGLAARQDSATPTTTILTGTADPTADCSSLQQSLNAAMPTFPAMLASIVQTALMPATTLSDICDASVASTATSAWTAYNLAYYDFFLGRRSELVSLATKCPGSTKAADLTSSLSSVLAAYSTFSASGCDRKELATGTAGGSANAAAGAFWPRETGAVNYVVAAAVGVAGAVIAL</sequence>